<evidence type="ECO:0000313" key="1">
    <source>
        <dbReference type="EMBL" id="CRL12043.1"/>
    </source>
</evidence>
<sequence>MHKLKPLTPLGSHTPHIDRIGQFEIAETVETAFASVAARNGQEAAVISAMAQNHGLDLPVVGKAAQAGELAAFWISPSQWMCAAPHETHELLAQELKATLGDRASVVEQTDAWCRFDVTGAKLCDLFERLTKADVRAMAPGSACRSTVEHLGVFLWRTAEDQMVVLGPRSSAASLHHALVTAARSIA</sequence>
<gene>
    <name evidence="1" type="ORF">NIT7321_02915</name>
</gene>
<name>A0A0H5D5U1_9RHOB</name>
<keyword evidence="2" id="KW-1185">Reference proteome</keyword>
<dbReference type="InterPro" id="IPR007375">
    <property type="entry name" value="SoxG"/>
</dbReference>
<dbReference type="InterPro" id="IPR027266">
    <property type="entry name" value="TrmE/GcvT-like"/>
</dbReference>
<dbReference type="Gene3D" id="3.30.1360.120">
    <property type="entry name" value="Probable tRNA modification gtpase trme, domain 1"/>
    <property type="match status" value="1"/>
</dbReference>
<dbReference type="RefSeq" id="WP_050673898.1">
    <property type="nucleotide sequence ID" value="NZ_CVRL01000037.1"/>
</dbReference>
<dbReference type="EMBL" id="CVRL01000037">
    <property type="protein sequence ID" value="CRL12043.1"/>
    <property type="molecule type" value="Genomic_DNA"/>
</dbReference>
<dbReference type="Gene3D" id="3.30.70.1520">
    <property type="entry name" value="Heterotetrameric sarcosine oxidase"/>
    <property type="match status" value="1"/>
</dbReference>
<dbReference type="Pfam" id="PF04268">
    <property type="entry name" value="SoxG"/>
    <property type="match status" value="1"/>
</dbReference>
<dbReference type="STRING" id="481446.NIT7645_03558"/>
<protein>
    <submittedName>
        <fullName evidence="1">Sarcosine oxidase, gamma subunit family</fullName>
    </submittedName>
</protein>
<dbReference type="SUPFAM" id="SSF103025">
    <property type="entry name" value="Folate-binding domain"/>
    <property type="match status" value="1"/>
</dbReference>
<proteinExistence type="predicted"/>
<accession>A0A0H5D5U1</accession>
<reference evidence="2" key="1">
    <citation type="submission" date="2015-05" db="EMBL/GenBank/DDBJ databases">
        <authorList>
            <person name="Rodrigo-Torres Lidia"/>
            <person name="Arahal R.David."/>
        </authorList>
    </citation>
    <scope>NUCLEOTIDE SEQUENCE [LARGE SCALE GENOMIC DNA]</scope>
    <source>
        <strain evidence="2">CECT 7321</strain>
    </source>
</reference>
<dbReference type="Proteomes" id="UP000043764">
    <property type="component" value="Unassembled WGS sequence"/>
</dbReference>
<evidence type="ECO:0000313" key="2">
    <source>
        <dbReference type="Proteomes" id="UP000043764"/>
    </source>
</evidence>
<dbReference type="AlphaFoldDB" id="A0A0H5D5U1"/>
<organism evidence="1 2">
    <name type="scientific">Phaeobacter italicus</name>
    <dbReference type="NCBI Taxonomy" id="481446"/>
    <lineage>
        <taxon>Bacteria</taxon>
        <taxon>Pseudomonadati</taxon>
        <taxon>Pseudomonadota</taxon>
        <taxon>Alphaproteobacteria</taxon>
        <taxon>Rhodobacterales</taxon>
        <taxon>Roseobacteraceae</taxon>
        <taxon>Phaeobacter</taxon>
    </lineage>
</organism>